<protein>
    <submittedName>
        <fullName evidence="1">Uncharacterized protein</fullName>
    </submittedName>
</protein>
<name>D0NL05_PHYIT</name>
<accession>D0NL05</accession>
<evidence type="ECO:0000313" key="1">
    <source>
        <dbReference type="EMBL" id="EEY60323.1"/>
    </source>
</evidence>
<dbReference type="Proteomes" id="UP000006643">
    <property type="component" value="Unassembled WGS sequence"/>
</dbReference>
<dbReference type="VEuPathDB" id="FungiDB:PITG_12720"/>
<dbReference type="GeneID" id="9478056"/>
<dbReference type="KEGG" id="pif:PITG_12720"/>
<dbReference type="EMBL" id="DS028144">
    <property type="protein sequence ID" value="EEY60323.1"/>
    <property type="molecule type" value="Genomic_DNA"/>
</dbReference>
<evidence type="ECO:0000313" key="2">
    <source>
        <dbReference type="Proteomes" id="UP000006643"/>
    </source>
</evidence>
<dbReference type="RefSeq" id="XP_002900119.1">
    <property type="nucleotide sequence ID" value="XM_002900073.1"/>
</dbReference>
<proteinExistence type="predicted"/>
<dbReference type="InParanoid" id="D0NL05"/>
<organism evidence="1 2">
    <name type="scientific">Phytophthora infestans (strain T30-4)</name>
    <name type="common">Potato late blight agent</name>
    <dbReference type="NCBI Taxonomy" id="403677"/>
    <lineage>
        <taxon>Eukaryota</taxon>
        <taxon>Sar</taxon>
        <taxon>Stramenopiles</taxon>
        <taxon>Oomycota</taxon>
        <taxon>Peronosporomycetes</taxon>
        <taxon>Peronosporales</taxon>
        <taxon>Peronosporaceae</taxon>
        <taxon>Phytophthora</taxon>
    </lineage>
</organism>
<keyword evidence="2" id="KW-1185">Reference proteome</keyword>
<dbReference type="HOGENOM" id="CLU_1744100_0_0_1"/>
<sequence>MDSRSTDSRTLLFDDANMEPLTLTEMYEYLRSELKGLDLGQALEVESAKEFMQDVYKTFSQLDLQNHSQRTESMTRSFRSLVETIEVNVRAAKAKPKQAANPWMERIAQRAPMQEEDDEMNALRVVQNTIRVQVEGDLMLMLSPEFKIYP</sequence>
<gene>
    <name evidence="1" type="ORF">PITG_12720</name>
</gene>
<dbReference type="OMA" id="ESECFTH"/>
<dbReference type="OrthoDB" id="129512at2759"/>
<dbReference type="AlphaFoldDB" id="D0NL05"/>
<reference evidence="2" key="1">
    <citation type="journal article" date="2009" name="Nature">
        <title>Genome sequence and analysis of the Irish potato famine pathogen Phytophthora infestans.</title>
        <authorList>
            <consortium name="The Broad Institute Genome Sequencing Platform"/>
            <person name="Haas B.J."/>
            <person name="Kamoun S."/>
            <person name="Zody M.C."/>
            <person name="Jiang R.H."/>
            <person name="Handsaker R.E."/>
            <person name="Cano L.M."/>
            <person name="Grabherr M."/>
            <person name="Kodira C.D."/>
            <person name="Raffaele S."/>
            <person name="Torto-Alalibo T."/>
            <person name="Bozkurt T.O."/>
            <person name="Ah-Fong A.M."/>
            <person name="Alvarado L."/>
            <person name="Anderson V.L."/>
            <person name="Armstrong M.R."/>
            <person name="Avrova A."/>
            <person name="Baxter L."/>
            <person name="Beynon J."/>
            <person name="Boevink P.C."/>
            <person name="Bollmann S.R."/>
            <person name="Bos J.I."/>
            <person name="Bulone V."/>
            <person name="Cai G."/>
            <person name="Cakir C."/>
            <person name="Carrington J.C."/>
            <person name="Chawner M."/>
            <person name="Conti L."/>
            <person name="Costanzo S."/>
            <person name="Ewan R."/>
            <person name="Fahlgren N."/>
            <person name="Fischbach M.A."/>
            <person name="Fugelstad J."/>
            <person name="Gilroy E.M."/>
            <person name="Gnerre S."/>
            <person name="Green P.J."/>
            <person name="Grenville-Briggs L.J."/>
            <person name="Griffith J."/>
            <person name="Grunwald N.J."/>
            <person name="Horn K."/>
            <person name="Horner N.R."/>
            <person name="Hu C.H."/>
            <person name="Huitema E."/>
            <person name="Jeong D.H."/>
            <person name="Jones A.M."/>
            <person name="Jones J.D."/>
            <person name="Jones R.W."/>
            <person name="Karlsson E.K."/>
            <person name="Kunjeti S.G."/>
            <person name="Lamour K."/>
            <person name="Liu Z."/>
            <person name="Ma L."/>
            <person name="Maclean D."/>
            <person name="Chibucos M.C."/>
            <person name="McDonald H."/>
            <person name="McWalters J."/>
            <person name="Meijer H.J."/>
            <person name="Morgan W."/>
            <person name="Morris P.F."/>
            <person name="Munro C.A."/>
            <person name="O'Neill K."/>
            <person name="Ospina-Giraldo M."/>
            <person name="Pinzon A."/>
            <person name="Pritchard L."/>
            <person name="Ramsahoye B."/>
            <person name="Ren Q."/>
            <person name="Restrepo S."/>
            <person name="Roy S."/>
            <person name="Sadanandom A."/>
            <person name="Savidor A."/>
            <person name="Schornack S."/>
            <person name="Schwartz D.C."/>
            <person name="Schumann U.D."/>
            <person name="Schwessinger B."/>
            <person name="Seyer L."/>
            <person name="Sharpe T."/>
            <person name="Silvar C."/>
            <person name="Song J."/>
            <person name="Studholme D.J."/>
            <person name="Sykes S."/>
            <person name="Thines M."/>
            <person name="van de Vondervoort P.J."/>
            <person name="Phuntumart V."/>
            <person name="Wawra S."/>
            <person name="Weide R."/>
            <person name="Win J."/>
            <person name="Young C."/>
            <person name="Zhou S."/>
            <person name="Fry W."/>
            <person name="Meyers B.C."/>
            <person name="van West P."/>
            <person name="Ristaino J."/>
            <person name="Govers F."/>
            <person name="Birch P.R."/>
            <person name="Whisson S.C."/>
            <person name="Judelson H.S."/>
            <person name="Nusbaum C."/>
        </authorList>
    </citation>
    <scope>NUCLEOTIDE SEQUENCE [LARGE SCALE GENOMIC DNA]</scope>
    <source>
        <strain evidence="2">T30-4</strain>
    </source>
</reference>